<protein>
    <submittedName>
        <fullName evidence="1">Uncharacterized protein</fullName>
    </submittedName>
</protein>
<keyword evidence="2" id="KW-1185">Reference proteome</keyword>
<dbReference type="Proteomes" id="UP000001025">
    <property type="component" value="Chromosome"/>
</dbReference>
<dbReference type="EMBL" id="BX294148">
    <property type="protein sequence ID" value="CAD75901.1"/>
    <property type="molecule type" value="Genomic_DNA"/>
</dbReference>
<gene>
    <name evidence="1" type="ordered locus">RB8749</name>
</gene>
<dbReference type="EnsemblBacteria" id="CAD75901">
    <property type="protein sequence ID" value="CAD75901"/>
    <property type="gene ID" value="RB8749"/>
</dbReference>
<dbReference type="InParanoid" id="Q7UML6"/>
<dbReference type="HOGENOM" id="CLU_2901239_0_0_0"/>
<dbReference type="AlphaFoldDB" id="Q7UML6"/>
<accession>Q7UML6</accession>
<name>Q7UML6_RHOBA</name>
<dbReference type="KEGG" id="rba:RB8749"/>
<organism evidence="1 2">
    <name type="scientific">Rhodopirellula baltica (strain DSM 10527 / NCIMB 13988 / SH1)</name>
    <dbReference type="NCBI Taxonomy" id="243090"/>
    <lineage>
        <taxon>Bacteria</taxon>
        <taxon>Pseudomonadati</taxon>
        <taxon>Planctomycetota</taxon>
        <taxon>Planctomycetia</taxon>
        <taxon>Pirellulales</taxon>
        <taxon>Pirellulaceae</taxon>
        <taxon>Rhodopirellula</taxon>
    </lineage>
</organism>
<evidence type="ECO:0000313" key="1">
    <source>
        <dbReference type="EMBL" id="CAD75901.1"/>
    </source>
</evidence>
<sequence length="62" mass="6737">MSGTFLAEWVICRQGGPCLRRCQNAFEEFQRRSSATVYSASLSHLVKGSHAAVSCLSSQKGT</sequence>
<reference evidence="1 2" key="1">
    <citation type="journal article" date="2003" name="Proc. Natl. Acad. Sci. U.S.A.">
        <title>Complete genome sequence of the marine planctomycete Pirellula sp. strain 1.</title>
        <authorList>
            <person name="Gloeckner F.O."/>
            <person name="Kube M."/>
            <person name="Bauer M."/>
            <person name="Teeling H."/>
            <person name="Lombardot T."/>
            <person name="Ludwig W."/>
            <person name="Gade D."/>
            <person name="Beck A."/>
            <person name="Borzym K."/>
            <person name="Heitmann K."/>
            <person name="Rabus R."/>
            <person name="Schlesner H."/>
            <person name="Amann R."/>
            <person name="Reinhardt R."/>
        </authorList>
    </citation>
    <scope>NUCLEOTIDE SEQUENCE [LARGE SCALE GENOMIC DNA]</scope>
    <source>
        <strain evidence="2">DSM 10527 / NCIMB 13988 / SH1</strain>
    </source>
</reference>
<proteinExistence type="predicted"/>
<dbReference type="STRING" id="243090.RB8749"/>
<evidence type="ECO:0000313" key="2">
    <source>
        <dbReference type="Proteomes" id="UP000001025"/>
    </source>
</evidence>